<keyword evidence="3" id="KW-0238">DNA-binding</keyword>
<dbReference type="AlphaFoldDB" id="A0A5N6QVQ6"/>
<dbReference type="GO" id="GO:0003677">
    <property type="term" value="F:DNA binding"/>
    <property type="evidence" value="ECO:0007669"/>
    <property type="project" value="UniProtKB-KW"/>
</dbReference>
<feature type="compositionally biased region" description="Basic and acidic residues" evidence="6">
    <location>
        <begin position="1"/>
        <end position="13"/>
    </location>
</feature>
<feature type="region of interest" description="Disordered" evidence="6">
    <location>
        <begin position="42"/>
        <end position="72"/>
    </location>
</feature>
<dbReference type="GO" id="GO:0003700">
    <property type="term" value="F:DNA-binding transcription factor activity"/>
    <property type="evidence" value="ECO:0007669"/>
    <property type="project" value="InterPro"/>
</dbReference>
<dbReference type="CDD" id="cd00018">
    <property type="entry name" value="AP2"/>
    <property type="match status" value="1"/>
</dbReference>
<feature type="compositionally biased region" description="Polar residues" evidence="6">
    <location>
        <begin position="47"/>
        <end position="66"/>
    </location>
</feature>
<dbReference type="InterPro" id="IPR036955">
    <property type="entry name" value="AP2/ERF_dom_sf"/>
</dbReference>
<evidence type="ECO:0000256" key="5">
    <source>
        <dbReference type="ARBA" id="ARBA00023242"/>
    </source>
</evidence>
<dbReference type="SMART" id="SM00380">
    <property type="entry name" value="AP2"/>
    <property type="match status" value="2"/>
</dbReference>
<evidence type="ECO:0000256" key="3">
    <source>
        <dbReference type="ARBA" id="ARBA00023125"/>
    </source>
</evidence>
<dbReference type="Proteomes" id="UP000327013">
    <property type="component" value="Chromosome 3"/>
</dbReference>
<evidence type="ECO:0000256" key="2">
    <source>
        <dbReference type="ARBA" id="ARBA00023015"/>
    </source>
</evidence>
<reference evidence="8 9" key="1">
    <citation type="submission" date="2019-06" db="EMBL/GenBank/DDBJ databases">
        <title>A chromosomal-level reference genome of Carpinus fangiana (Coryloideae, Betulaceae).</title>
        <authorList>
            <person name="Yang X."/>
            <person name="Wang Z."/>
            <person name="Zhang L."/>
            <person name="Hao G."/>
            <person name="Liu J."/>
            <person name="Yang Y."/>
        </authorList>
    </citation>
    <scope>NUCLEOTIDE SEQUENCE [LARGE SCALE GENOMIC DNA]</scope>
    <source>
        <strain evidence="8">Cfa_2016G</strain>
        <tissue evidence="8">Leaf</tissue>
    </source>
</reference>
<dbReference type="PANTHER" id="PTHR32467:SF81">
    <property type="entry name" value="OS06G0145700 PROTEIN"/>
    <property type="match status" value="1"/>
</dbReference>
<name>A0A5N6QVQ6_9ROSI</name>
<keyword evidence="2" id="KW-0805">Transcription regulation</keyword>
<dbReference type="Gene3D" id="3.30.730.10">
    <property type="entry name" value="AP2/ERF domain"/>
    <property type="match status" value="2"/>
</dbReference>
<evidence type="ECO:0000256" key="4">
    <source>
        <dbReference type="ARBA" id="ARBA00023163"/>
    </source>
</evidence>
<evidence type="ECO:0000313" key="8">
    <source>
        <dbReference type="EMBL" id="KAE8021643.1"/>
    </source>
</evidence>
<evidence type="ECO:0000259" key="7">
    <source>
        <dbReference type="PROSITE" id="PS51032"/>
    </source>
</evidence>
<keyword evidence="5" id="KW-0539">Nucleus</keyword>
<sequence length="430" mass="47860">MAKVMVKNEENPRRRSMSCAADGEAQAARCVKRQRRDSTVVARISDDTQSQPQHQVDQTSTASTVKRSSKFRGVSVSEQGNIDGRVDLKPTCGISCHGMILLMGFSKFFATLLYSALELIICAQQFTLVRAYDEEESAARAYDLAAIKYWGTSTFTNFPISDYEKEIEIMQTVTKEEYLASLRRSSGFSRGVSKYRGVARHHHNGRWEARIGRVFGNKYLYLGTYKLTTKNFLHLPKTILITGTQEEAARAYDIAAIEYRGVNAVTNFDLSTYIRWLKPGANTAAAAHEPQAITEPQIVASPTSYTPREESKSLFFHTDPLLTADYLDSPPKQEVFQSKIPLSSCSKSSSTTALGLLLRSSVFKDLVEKNSNLCEDDSDGEEPKNIQAQIGSDNHFGGIFYDGIGDIPFVCTSAGDGIDLQEREVLHFIF</sequence>
<keyword evidence="9" id="KW-1185">Reference proteome</keyword>
<organism evidence="8 9">
    <name type="scientific">Carpinus fangiana</name>
    <dbReference type="NCBI Taxonomy" id="176857"/>
    <lineage>
        <taxon>Eukaryota</taxon>
        <taxon>Viridiplantae</taxon>
        <taxon>Streptophyta</taxon>
        <taxon>Embryophyta</taxon>
        <taxon>Tracheophyta</taxon>
        <taxon>Spermatophyta</taxon>
        <taxon>Magnoliopsida</taxon>
        <taxon>eudicotyledons</taxon>
        <taxon>Gunneridae</taxon>
        <taxon>Pentapetalae</taxon>
        <taxon>rosids</taxon>
        <taxon>fabids</taxon>
        <taxon>Fagales</taxon>
        <taxon>Betulaceae</taxon>
        <taxon>Carpinus</taxon>
    </lineage>
</organism>
<dbReference type="OrthoDB" id="207175at2759"/>
<evidence type="ECO:0000256" key="6">
    <source>
        <dbReference type="SAM" id="MobiDB-lite"/>
    </source>
</evidence>
<feature type="domain" description="AP2/ERF" evidence="7">
    <location>
        <begin position="70"/>
        <end position="159"/>
    </location>
</feature>
<accession>A0A5N6QVQ6</accession>
<keyword evidence="4" id="KW-0804">Transcription</keyword>
<evidence type="ECO:0000313" key="9">
    <source>
        <dbReference type="Proteomes" id="UP000327013"/>
    </source>
</evidence>
<dbReference type="InterPro" id="IPR016177">
    <property type="entry name" value="DNA-bd_dom_sf"/>
</dbReference>
<dbReference type="PROSITE" id="PS51032">
    <property type="entry name" value="AP2_ERF"/>
    <property type="match status" value="2"/>
</dbReference>
<gene>
    <name evidence="8" type="ORF">FH972_007516</name>
</gene>
<feature type="domain" description="AP2/ERF" evidence="7">
    <location>
        <begin position="194"/>
        <end position="269"/>
    </location>
</feature>
<feature type="region of interest" description="Disordered" evidence="6">
    <location>
        <begin position="1"/>
        <end position="20"/>
    </location>
</feature>
<protein>
    <recommendedName>
        <fullName evidence="7">AP2/ERF domain-containing protein</fullName>
    </recommendedName>
</protein>
<comment type="subcellular location">
    <subcellularLocation>
        <location evidence="1">Nucleus</location>
    </subcellularLocation>
</comment>
<dbReference type="SUPFAM" id="SSF54171">
    <property type="entry name" value="DNA-binding domain"/>
    <property type="match status" value="2"/>
</dbReference>
<evidence type="ECO:0000256" key="1">
    <source>
        <dbReference type="ARBA" id="ARBA00004123"/>
    </source>
</evidence>
<dbReference type="EMBL" id="CM017323">
    <property type="protein sequence ID" value="KAE8021643.1"/>
    <property type="molecule type" value="Genomic_DNA"/>
</dbReference>
<dbReference type="InterPro" id="IPR001471">
    <property type="entry name" value="AP2/ERF_dom"/>
</dbReference>
<dbReference type="GO" id="GO:0005634">
    <property type="term" value="C:nucleus"/>
    <property type="evidence" value="ECO:0007669"/>
    <property type="project" value="UniProtKB-SubCell"/>
</dbReference>
<proteinExistence type="predicted"/>
<dbReference type="PANTHER" id="PTHR32467">
    <property type="entry name" value="AP2-LIKE ETHYLENE-RESPONSIVE TRANSCRIPTION FACTOR"/>
    <property type="match status" value="1"/>
</dbReference>